<sequence length="133" mass="15231">MIKKYKISSSKRDEMIEITTEVQEFVREAGFSKAAAIVYCPHTTAGITINENADPDVKSDMIRRFDEMYPWNLTQDKHDEGNSAAHMKASAMGASQHLIVHEGRLLLGRWQGVYFCEFDGPREREFYIKIVEG</sequence>
<proteinExistence type="inferred from homology"/>
<dbReference type="EMBL" id="QVTE01000051">
    <property type="protein sequence ID" value="RFU66403.1"/>
    <property type="molecule type" value="Genomic_DNA"/>
</dbReference>
<dbReference type="InterPro" id="IPR035917">
    <property type="entry name" value="YjbQ-like_sf"/>
</dbReference>
<dbReference type="Gene3D" id="2.60.120.460">
    <property type="entry name" value="YjbQ-like"/>
    <property type="match status" value="1"/>
</dbReference>
<accession>A0A372LJ52</accession>
<evidence type="ECO:0000313" key="2">
    <source>
        <dbReference type="EMBL" id="RFU66403.1"/>
    </source>
</evidence>
<evidence type="ECO:0000256" key="1">
    <source>
        <dbReference type="ARBA" id="ARBA00005534"/>
    </source>
</evidence>
<dbReference type="PANTHER" id="PTHR30615">
    <property type="entry name" value="UNCHARACTERIZED PROTEIN YJBQ-RELATED"/>
    <property type="match status" value="1"/>
</dbReference>
<dbReference type="NCBIfam" id="TIGR00149">
    <property type="entry name" value="TIGR00149_YjbQ"/>
    <property type="match status" value="1"/>
</dbReference>
<evidence type="ECO:0000313" key="3">
    <source>
        <dbReference type="Proteomes" id="UP000264541"/>
    </source>
</evidence>
<dbReference type="InterPro" id="IPR001602">
    <property type="entry name" value="UPF0047_YjbQ-like"/>
</dbReference>
<dbReference type="PANTHER" id="PTHR30615:SF8">
    <property type="entry name" value="UPF0047 PROTEIN C4A8.02C"/>
    <property type="match status" value="1"/>
</dbReference>
<dbReference type="Pfam" id="PF01894">
    <property type="entry name" value="YjbQ"/>
    <property type="match status" value="1"/>
</dbReference>
<dbReference type="AlphaFoldDB" id="A0A372LJ52"/>
<comment type="similarity">
    <text evidence="1">Belongs to the UPF0047 family.</text>
</comment>
<protein>
    <submittedName>
        <fullName evidence="2">YjbQ family protein</fullName>
    </submittedName>
</protein>
<dbReference type="PIRSF" id="PIRSF004681">
    <property type="entry name" value="UCP004681"/>
    <property type="match status" value="1"/>
</dbReference>
<organism evidence="2 3">
    <name type="scientific">Peribacillus saganii</name>
    <dbReference type="NCBI Taxonomy" id="2303992"/>
    <lineage>
        <taxon>Bacteria</taxon>
        <taxon>Bacillati</taxon>
        <taxon>Bacillota</taxon>
        <taxon>Bacilli</taxon>
        <taxon>Bacillales</taxon>
        <taxon>Bacillaceae</taxon>
        <taxon>Peribacillus</taxon>
    </lineage>
</organism>
<keyword evidence="3" id="KW-1185">Reference proteome</keyword>
<dbReference type="SUPFAM" id="SSF111038">
    <property type="entry name" value="YjbQ-like"/>
    <property type="match status" value="1"/>
</dbReference>
<dbReference type="Proteomes" id="UP000264541">
    <property type="component" value="Unassembled WGS sequence"/>
</dbReference>
<dbReference type="OrthoDB" id="9801725at2"/>
<reference evidence="2 3" key="1">
    <citation type="submission" date="2018-08" db="EMBL/GenBank/DDBJ databases">
        <title>Bacillus chawlae sp. nov., Bacillus glennii sp. nov., and Bacillus saganii sp. nov. Isolated from the Vehicle Assembly Building at Kennedy Space Center where the Viking Spacecraft were Assembled.</title>
        <authorList>
            <person name="Seuylemezian A."/>
            <person name="Vaishampayan P."/>
        </authorList>
    </citation>
    <scope>NUCLEOTIDE SEQUENCE [LARGE SCALE GENOMIC DNA]</scope>
    <source>
        <strain evidence="2 3">V47-23a</strain>
    </source>
</reference>
<name>A0A372LJ52_9BACI</name>
<gene>
    <name evidence="2" type="ORF">D0469_17375</name>
</gene>
<comment type="caution">
    <text evidence="2">The sequence shown here is derived from an EMBL/GenBank/DDBJ whole genome shotgun (WGS) entry which is preliminary data.</text>
</comment>
<dbReference type="RefSeq" id="WP_117327987.1">
    <property type="nucleotide sequence ID" value="NZ_QVTE01000051.1"/>
</dbReference>